<protein>
    <recommendedName>
        <fullName evidence="5">Cilia- and flagella-associated protein 410</fullName>
    </recommendedName>
</protein>
<dbReference type="GO" id="GO:0007010">
    <property type="term" value="P:cytoskeleton organization"/>
    <property type="evidence" value="ECO:0007669"/>
    <property type="project" value="Ensembl"/>
</dbReference>
<dbReference type="InterPro" id="IPR032675">
    <property type="entry name" value="LRR_dom_sf"/>
</dbReference>
<dbReference type="GeneTree" id="ENSGT00390000018807"/>
<dbReference type="SUPFAM" id="SSF52058">
    <property type="entry name" value="L domain-like"/>
    <property type="match status" value="1"/>
</dbReference>
<name>A0A671DJA4_RHIFE</name>
<dbReference type="GO" id="GO:0005829">
    <property type="term" value="C:cytosol"/>
    <property type="evidence" value="ECO:0007669"/>
    <property type="project" value="Ensembl"/>
</dbReference>
<evidence type="ECO:0000256" key="5">
    <source>
        <dbReference type="ARBA" id="ARBA00074183"/>
    </source>
</evidence>
<reference evidence="8" key="3">
    <citation type="submission" date="2018-12" db="EMBL/GenBank/DDBJ databases">
        <title>G10K-VGP greater horseshoe bat female genome, primary haplotype.</title>
        <authorList>
            <person name="Teeling E."/>
            <person name="Myers G."/>
            <person name="Vernes S."/>
            <person name="Pippel M."/>
            <person name="Winkler S."/>
            <person name="Fedrigo O."/>
            <person name="Rhie A."/>
            <person name="Koren S."/>
            <person name="Phillippy A."/>
            <person name="Lewin H."/>
            <person name="Damas J."/>
            <person name="Howe K."/>
            <person name="Mountcastle J."/>
            <person name="Jarvis E.D."/>
        </authorList>
    </citation>
    <scope>NUCLEOTIDE SEQUENCE [LARGE SCALE GENOMIC DNA]</scope>
</reference>
<feature type="region of interest" description="Disordered" evidence="6">
    <location>
        <begin position="1"/>
        <end position="42"/>
    </location>
</feature>
<comment type="subunit">
    <text evidence="4">Found in a complex with CFAP410, NEK1 and SPATA7. Interacts with NEK1.</text>
</comment>
<evidence type="ECO:0000313" key="8">
    <source>
        <dbReference type="Proteomes" id="UP000472240"/>
    </source>
</evidence>
<evidence type="ECO:0000256" key="4">
    <source>
        <dbReference type="ARBA" id="ARBA00062587"/>
    </source>
</evidence>
<dbReference type="GO" id="GO:0005794">
    <property type="term" value="C:Golgi apparatus"/>
    <property type="evidence" value="ECO:0007669"/>
    <property type="project" value="Ensembl"/>
</dbReference>
<dbReference type="GO" id="GO:0008360">
    <property type="term" value="P:regulation of cell shape"/>
    <property type="evidence" value="ECO:0007669"/>
    <property type="project" value="Ensembl"/>
</dbReference>
<organism evidence="7 8">
    <name type="scientific">Rhinolophus ferrumequinum</name>
    <name type="common">Greater horseshoe bat</name>
    <dbReference type="NCBI Taxonomy" id="59479"/>
    <lineage>
        <taxon>Eukaryota</taxon>
        <taxon>Metazoa</taxon>
        <taxon>Chordata</taxon>
        <taxon>Craniata</taxon>
        <taxon>Vertebrata</taxon>
        <taxon>Euteleostomi</taxon>
        <taxon>Mammalia</taxon>
        <taxon>Eutheria</taxon>
        <taxon>Laurasiatheria</taxon>
        <taxon>Chiroptera</taxon>
        <taxon>Yinpterochiroptera</taxon>
        <taxon>Rhinolophoidea</taxon>
        <taxon>Rhinolophidae</taxon>
        <taxon>Rhinolophinae</taxon>
        <taxon>Rhinolophus</taxon>
    </lineage>
</organism>
<reference evidence="7" key="5">
    <citation type="submission" date="2025-09" db="UniProtKB">
        <authorList>
            <consortium name="Ensembl"/>
        </authorList>
    </citation>
    <scope>IDENTIFICATION</scope>
</reference>
<dbReference type="Ensembl" id="ENSRFET00010001180.1">
    <property type="protein sequence ID" value="ENSRFEP00010001056.1"/>
    <property type="gene ID" value="ENSRFEG00010000827.1"/>
</dbReference>
<evidence type="ECO:0000313" key="7">
    <source>
        <dbReference type="Ensembl" id="ENSRFEP00010001056.1"/>
    </source>
</evidence>
<dbReference type="PANTHER" id="PTHR18849">
    <property type="entry name" value="LEUCINE RICH REPEAT PROTEIN"/>
    <property type="match status" value="1"/>
</dbReference>
<reference evidence="7 8" key="1">
    <citation type="journal article" date="2015" name="Annu Rev Anim Biosci">
        <title>The Genome 10K Project: a way forward.</title>
        <authorList>
            <person name="Koepfli K.P."/>
            <person name="Paten B."/>
            <person name="O'Brien S.J."/>
            <person name="Koepfli K.P."/>
            <person name="Paten B."/>
            <person name="Antunes A."/>
            <person name="Belov K."/>
            <person name="Bustamante C."/>
            <person name="Castoe T.A."/>
            <person name="Clawson H."/>
            <person name="Crawford A.J."/>
            <person name="Diekhans M."/>
            <person name="Distel D."/>
            <person name="Durbin R."/>
            <person name="Earl D."/>
            <person name="Fujita M.K."/>
            <person name="Gamble T."/>
            <person name="Georges A."/>
            <person name="Gemmell N."/>
            <person name="Gilbert M.T."/>
            <person name="Graves J.M."/>
            <person name="Green R.E."/>
            <person name="Hickey G."/>
            <person name="Jarvis E.D."/>
            <person name="Johnson W."/>
            <person name="Komissarov A."/>
            <person name="Korf I."/>
            <person name="Kuhn R."/>
            <person name="Larkin D.M."/>
            <person name="Lewin H."/>
            <person name="Lopez J.V."/>
            <person name="Ma J."/>
            <person name="Marques-Bonet T."/>
            <person name="Miller W."/>
            <person name="Murphy R."/>
            <person name="Pevzner P."/>
            <person name="Shapiro B."/>
            <person name="Steiner C."/>
            <person name="Tamazian G."/>
            <person name="Venkatesh B."/>
            <person name="Wang J."/>
            <person name="Wayne R."/>
            <person name="Wiley E."/>
            <person name="Yang H."/>
            <person name="Zhang G."/>
            <person name="Haussler D."/>
            <person name="Ryder O."/>
            <person name="O'Brien S.J."/>
        </authorList>
    </citation>
    <scope>NUCLEOTIDE SEQUENCE</scope>
</reference>
<evidence type="ECO:0000256" key="3">
    <source>
        <dbReference type="ARBA" id="ARBA00053373"/>
    </source>
</evidence>
<evidence type="ECO:0000256" key="1">
    <source>
        <dbReference type="ARBA" id="ARBA00022614"/>
    </source>
</evidence>
<reference evidence="7" key="4">
    <citation type="submission" date="2025-08" db="UniProtKB">
        <authorList>
            <consortium name="Ensembl"/>
        </authorList>
    </citation>
    <scope>IDENTIFICATION</scope>
</reference>
<dbReference type="Gene3D" id="3.80.10.10">
    <property type="entry name" value="Ribonuclease Inhibitor"/>
    <property type="match status" value="1"/>
</dbReference>
<keyword evidence="2" id="KW-0677">Repeat</keyword>
<dbReference type="FunFam" id="3.80.10.10:FF:000094">
    <property type="entry name" value="protein C21orf2 isoform X1"/>
    <property type="match status" value="1"/>
</dbReference>
<dbReference type="PROSITE" id="PS51450">
    <property type="entry name" value="LRR"/>
    <property type="match status" value="1"/>
</dbReference>
<comment type="function">
    <text evidence="3">Plays a role in cilia formation and/or maintenance. Plays a role in the regulation of cell morphology and cytoskeletal organization. Involved in DNA damage repair.</text>
</comment>
<dbReference type="GO" id="GO:0005886">
    <property type="term" value="C:plasma membrane"/>
    <property type="evidence" value="ECO:0007669"/>
    <property type="project" value="Ensembl"/>
</dbReference>
<sequence length="300" mass="33059">MGSQDPPLTTRAPPPGDAPPRSGNSPGEPAGRGPCGGLGSRRPAAMKLTRKMVLSRAKASELHSVRKLNCWGSRLTDISICREMPSLEVITLSVNSVSTLEPMSRCRQLSELYLRGNRICSLAELLYLKDLPHLRVLWLAENPCCGPDPHLYRMTVLRVLPHLHTLDNQTVTEEELSRALMEGEDITAPSREGVGNGRPELSYTQSTVNATAETQRDLLSFGEEEASSVQGQLCLKAPGRDQFPSFSQREAVNSHKNRNNVLAAILLLLQDLDTEGLEAVHQTVVSRLQTLHKQELQDME</sequence>
<dbReference type="InterPro" id="IPR001611">
    <property type="entry name" value="Leu-rich_rpt"/>
</dbReference>
<dbReference type="GO" id="GO:0007224">
    <property type="term" value="P:smoothened signaling pathway"/>
    <property type="evidence" value="ECO:0007669"/>
    <property type="project" value="Ensembl"/>
</dbReference>
<dbReference type="PANTHER" id="PTHR18849:SF0">
    <property type="entry name" value="CILIA- AND FLAGELLA-ASSOCIATED PROTEIN 410-RELATED"/>
    <property type="match status" value="1"/>
</dbReference>
<gene>
    <name evidence="7" type="primary">CFAP410</name>
</gene>
<dbReference type="InParanoid" id="A0A671DJA4"/>
<dbReference type="FunCoup" id="A0A671DJA4">
    <property type="interactions" value="993"/>
</dbReference>
<dbReference type="Proteomes" id="UP000472240">
    <property type="component" value="Chromosome 2"/>
</dbReference>
<dbReference type="GO" id="GO:0005739">
    <property type="term" value="C:mitochondrion"/>
    <property type="evidence" value="ECO:0007669"/>
    <property type="project" value="Ensembl"/>
</dbReference>
<evidence type="ECO:0000256" key="6">
    <source>
        <dbReference type="SAM" id="MobiDB-lite"/>
    </source>
</evidence>
<dbReference type="GO" id="GO:0060271">
    <property type="term" value="P:cilium assembly"/>
    <property type="evidence" value="ECO:0007669"/>
    <property type="project" value="Ensembl"/>
</dbReference>
<dbReference type="GO" id="GO:0005654">
    <property type="term" value="C:nucleoplasm"/>
    <property type="evidence" value="ECO:0007669"/>
    <property type="project" value="Ensembl"/>
</dbReference>
<dbReference type="GO" id="GO:0032391">
    <property type="term" value="C:photoreceptor connecting cilium"/>
    <property type="evidence" value="ECO:0007669"/>
    <property type="project" value="Ensembl"/>
</dbReference>
<dbReference type="AlphaFoldDB" id="A0A671DJA4"/>
<keyword evidence="1" id="KW-0433">Leucine-rich repeat</keyword>
<dbReference type="GO" id="GO:0001750">
    <property type="term" value="C:photoreceptor outer segment"/>
    <property type="evidence" value="ECO:0007669"/>
    <property type="project" value="Ensembl"/>
</dbReference>
<evidence type="ECO:0000256" key="2">
    <source>
        <dbReference type="ARBA" id="ARBA00022737"/>
    </source>
</evidence>
<dbReference type="OMA" id="ISICHEL"/>
<reference evidence="7 8" key="2">
    <citation type="journal article" date="2018" name="Annu Rev Anim Biosci">
        <title>Bat Biology, Genomes, and the Bat1K Project: To Generate Chromosome-Level Genomes for All Living Bat Species.</title>
        <authorList>
            <person name="Teeling E.C."/>
            <person name="Vernes S.C."/>
            <person name="Davalos L.M."/>
            <person name="Ray D.A."/>
            <person name="Gilbert M.T.P."/>
            <person name="Myers E."/>
        </authorList>
    </citation>
    <scope>NUCLEOTIDE SEQUENCE</scope>
</reference>
<proteinExistence type="predicted"/>
<dbReference type="GO" id="GO:0036064">
    <property type="term" value="C:ciliary basal body"/>
    <property type="evidence" value="ECO:0007669"/>
    <property type="project" value="Ensembl"/>
</dbReference>
<keyword evidence="8" id="KW-1185">Reference proteome</keyword>
<accession>A0A671DJA4</accession>